<dbReference type="AlphaFoldDB" id="A0A4Y2SWX8"/>
<dbReference type="EMBL" id="BGPR01024573">
    <property type="protein sequence ID" value="GBN92757.1"/>
    <property type="molecule type" value="Genomic_DNA"/>
</dbReference>
<organism evidence="1 2">
    <name type="scientific">Araneus ventricosus</name>
    <name type="common">Orbweaver spider</name>
    <name type="synonym">Epeira ventricosa</name>
    <dbReference type="NCBI Taxonomy" id="182803"/>
    <lineage>
        <taxon>Eukaryota</taxon>
        <taxon>Metazoa</taxon>
        <taxon>Ecdysozoa</taxon>
        <taxon>Arthropoda</taxon>
        <taxon>Chelicerata</taxon>
        <taxon>Arachnida</taxon>
        <taxon>Araneae</taxon>
        <taxon>Araneomorphae</taxon>
        <taxon>Entelegynae</taxon>
        <taxon>Araneoidea</taxon>
        <taxon>Araneidae</taxon>
        <taxon>Araneus</taxon>
    </lineage>
</organism>
<comment type="caution">
    <text evidence="1">The sequence shown here is derived from an EMBL/GenBank/DDBJ whole genome shotgun (WGS) entry which is preliminary data.</text>
</comment>
<reference evidence="1 2" key="1">
    <citation type="journal article" date="2019" name="Sci. Rep.">
        <title>Orb-weaving spider Araneus ventricosus genome elucidates the spidroin gene catalogue.</title>
        <authorList>
            <person name="Kono N."/>
            <person name="Nakamura H."/>
            <person name="Ohtoshi R."/>
            <person name="Moran D.A.P."/>
            <person name="Shinohara A."/>
            <person name="Yoshida Y."/>
            <person name="Fujiwara M."/>
            <person name="Mori M."/>
            <person name="Tomita M."/>
            <person name="Arakawa K."/>
        </authorList>
    </citation>
    <scope>NUCLEOTIDE SEQUENCE [LARGE SCALE GENOMIC DNA]</scope>
</reference>
<name>A0A4Y2SWX8_ARAVE</name>
<protein>
    <submittedName>
        <fullName evidence="1">Uncharacterized protein</fullName>
    </submittedName>
</protein>
<evidence type="ECO:0000313" key="2">
    <source>
        <dbReference type="Proteomes" id="UP000499080"/>
    </source>
</evidence>
<keyword evidence="2" id="KW-1185">Reference proteome</keyword>
<proteinExistence type="predicted"/>
<gene>
    <name evidence="1" type="ORF">AVEN_185823_1</name>
</gene>
<dbReference type="Proteomes" id="UP000499080">
    <property type="component" value="Unassembled WGS sequence"/>
</dbReference>
<accession>A0A4Y2SWX8</accession>
<evidence type="ECO:0000313" key="1">
    <source>
        <dbReference type="EMBL" id="GBN92757.1"/>
    </source>
</evidence>
<sequence length="98" mass="11131">MLKIRSGRKCKEPRDFHITEVEISAVDLKATFPELLKGLGLMKRCYSIKHKPGATPFAIASPRRVPIPLLKQTEAELNRMVDKRLLPQSSNQQNGVHR</sequence>